<dbReference type="InterPro" id="IPR051169">
    <property type="entry name" value="NADH-Q_oxidoreductase"/>
</dbReference>
<gene>
    <name evidence="7" type="ORF">AJ85_13830</name>
</gene>
<keyword evidence="3" id="KW-0285">Flavoprotein</keyword>
<organism evidence="7 8">
    <name type="scientific">Alkalihalobacillus alcalophilus ATCC 27647 = CGMCC 1.3604</name>
    <dbReference type="NCBI Taxonomy" id="1218173"/>
    <lineage>
        <taxon>Bacteria</taxon>
        <taxon>Bacillati</taxon>
        <taxon>Bacillota</taxon>
        <taxon>Bacilli</taxon>
        <taxon>Bacillales</taxon>
        <taxon>Bacillaceae</taxon>
        <taxon>Alkalihalobacillus</taxon>
    </lineage>
</organism>
<protein>
    <submittedName>
        <fullName evidence="7">NADH dehydrogenase</fullName>
    </submittedName>
</protein>
<keyword evidence="5" id="KW-0560">Oxidoreductase</keyword>
<evidence type="ECO:0000256" key="1">
    <source>
        <dbReference type="ARBA" id="ARBA00001974"/>
    </source>
</evidence>
<dbReference type="PRINTS" id="PR00411">
    <property type="entry name" value="PNDRDTASEI"/>
</dbReference>
<dbReference type="Pfam" id="PF07992">
    <property type="entry name" value="Pyr_redox_2"/>
    <property type="match status" value="1"/>
</dbReference>
<dbReference type="EMBL" id="JALP01000182">
    <property type="protein sequence ID" value="THG90030.1"/>
    <property type="molecule type" value="Genomic_DNA"/>
</dbReference>
<feature type="domain" description="FAD/NAD(P)-binding" evidence="6">
    <location>
        <begin position="12"/>
        <end position="328"/>
    </location>
</feature>
<comment type="similarity">
    <text evidence="2">Belongs to the NADH dehydrogenase family.</text>
</comment>
<dbReference type="PANTHER" id="PTHR42913">
    <property type="entry name" value="APOPTOSIS-INDUCING FACTOR 1"/>
    <property type="match status" value="1"/>
</dbReference>
<dbReference type="PANTHER" id="PTHR42913:SF3">
    <property type="entry name" value="64 KDA MITOCHONDRIAL NADH DEHYDROGENASE (EUROFUNG)"/>
    <property type="match status" value="1"/>
</dbReference>
<keyword evidence="4" id="KW-0274">FAD</keyword>
<reference evidence="7 8" key="1">
    <citation type="submission" date="2014-01" db="EMBL/GenBank/DDBJ databases">
        <title>Draft genome sequencing of Bacillus alcalophilus CGMCC 1.3604.</title>
        <authorList>
            <person name="Yang J."/>
            <person name="Diao L."/>
            <person name="Yang S."/>
        </authorList>
    </citation>
    <scope>NUCLEOTIDE SEQUENCE [LARGE SCALE GENOMIC DNA]</scope>
    <source>
        <strain evidence="7 8">CGMCC 1.3604</strain>
    </source>
</reference>
<evidence type="ECO:0000256" key="4">
    <source>
        <dbReference type="ARBA" id="ARBA00022827"/>
    </source>
</evidence>
<evidence type="ECO:0000256" key="3">
    <source>
        <dbReference type="ARBA" id="ARBA00022630"/>
    </source>
</evidence>
<dbReference type="InterPro" id="IPR023753">
    <property type="entry name" value="FAD/NAD-binding_dom"/>
</dbReference>
<evidence type="ECO:0000256" key="5">
    <source>
        <dbReference type="ARBA" id="ARBA00023002"/>
    </source>
</evidence>
<dbReference type="AlphaFoldDB" id="A0A4S4JYZ8"/>
<dbReference type="InterPro" id="IPR036188">
    <property type="entry name" value="FAD/NAD-bd_sf"/>
</dbReference>
<dbReference type="Gene3D" id="3.50.50.100">
    <property type="match status" value="1"/>
</dbReference>
<dbReference type="GO" id="GO:0003955">
    <property type="term" value="F:NAD(P)H dehydrogenase (quinone) activity"/>
    <property type="evidence" value="ECO:0007669"/>
    <property type="project" value="TreeGrafter"/>
</dbReference>
<dbReference type="Proteomes" id="UP000297014">
    <property type="component" value="Unassembled WGS sequence"/>
</dbReference>
<dbReference type="SUPFAM" id="SSF51905">
    <property type="entry name" value="FAD/NAD(P)-binding domain"/>
    <property type="match status" value="1"/>
</dbReference>
<evidence type="ECO:0000313" key="8">
    <source>
        <dbReference type="Proteomes" id="UP000297014"/>
    </source>
</evidence>
<proteinExistence type="inferred from homology"/>
<dbReference type="PRINTS" id="PR00368">
    <property type="entry name" value="FADPNR"/>
</dbReference>
<evidence type="ECO:0000256" key="2">
    <source>
        <dbReference type="ARBA" id="ARBA00005272"/>
    </source>
</evidence>
<accession>A0A4S4JYZ8</accession>
<comment type="caution">
    <text evidence="7">The sequence shown here is derived from an EMBL/GenBank/DDBJ whole genome shotgun (WGS) entry which is preliminary data.</text>
</comment>
<name>A0A4S4JYZ8_ALKAL</name>
<sequence length="407" mass="44871">MKMDVITVKKPSIVILGAGYGGMITATRLTKLLTANEANITLVNKHDYHYQTTWLHEPAAGTLSAERTRMPIKSVLNMNRVKLLQDEVVEIKKEDKKVILKNGEVDYDYLVIGLGSEAETFGIPGVFEHAFSKWTVNGAREVKEHIEYIFAKYNNMEEKNDDMLSFIVAGAGFTGIEFIGELSERMPELCSNYDIPREKVKMYVIEASPSALPGFDPELVEYAMNLLENRGVEFKINCPIKEVQADGVILANGDEVKAGTIVWATGVRGNAVIEKSGFDAMRGRIKVEPELRAPGFEDVFVIGDCALIINEEINRPYPPTAQIAMQMADVCAENIKSLITKQGSLKTFKPDIKGTVASLGGKEAIGVVGSRKLYGTPANFMKKMIDNRYLFLLGGPGLALKRGKSPL</sequence>
<evidence type="ECO:0000313" key="7">
    <source>
        <dbReference type="EMBL" id="THG90030.1"/>
    </source>
</evidence>
<comment type="cofactor">
    <cofactor evidence="1">
        <name>FAD</name>
        <dbReference type="ChEBI" id="CHEBI:57692"/>
    </cofactor>
</comment>
<dbReference type="GO" id="GO:0019646">
    <property type="term" value="P:aerobic electron transport chain"/>
    <property type="evidence" value="ECO:0007669"/>
    <property type="project" value="TreeGrafter"/>
</dbReference>
<evidence type="ECO:0000259" key="6">
    <source>
        <dbReference type="Pfam" id="PF07992"/>
    </source>
</evidence>